<dbReference type="Proteomes" id="UP000250572">
    <property type="component" value="Unassembled WGS sequence"/>
</dbReference>
<protein>
    <submittedName>
        <fullName evidence="1">Uncharacterized protein</fullName>
    </submittedName>
</protein>
<accession>A0A315VYY0</accession>
<reference evidence="1 2" key="1">
    <citation type="journal article" date="2018" name="G3 (Bethesda)">
        <title>A High-Quality Reference Genome for the Invasive Mosquitofish Gambusia affinis Using a Chicago Library.</title>
        <authorList>
            <person name="Hoffberg S.L."/>
            <person name="Troendle N.J."/>
            <person name="Glenn T.C."/>
            <person name="Mahmud O."/>
            <person name="Louha S."/>
            <person name="Chalopin D."/>
            <person name="Bennetzen J.L."/>
            <person name="Mauricio R."/>
        </authorList>
    </citation>
    <scope>NUCLEOTIDE SEQUENCE [LARGE SCALE GENOMIC DNA]</scope>
    <source>
        <strain evidence="1">NE01/NJP1002.9</strain>
        <tissue evidence="1">Muscle</tissue>
    </source>
</reference>
<proteinExistence type="predicted"/>
<keyword evidence="2" id="KW-1185">Reference proteome</keyword>
<dbReference type="AlphaFoldDB" id="A0A315VYY0"/>
<comment type="caution">
    <text evidence="1">The sequence shown here is derived from an EMBL/GenBank/DDBJ whole genome shotgun (WGS) entry which is preliminary data.</text>
</comment>
<name>A0A315VYY0_GAMAF</name>
<evidence type="ECO:0000313" key="2">
    <source>
        <dbReference type="Proteomes" id="UP000250572"/>
    </source>
</evidence>
<gene>
    <name evidence="1" type="ORF">CCH79_00012862</name>
</gene>
<evidence type="ECO:0000313" key="1">
    <source>
        <dbReference type="EMBL" id="PWA28802.1"/>
    </source>
</evidence>
<dbReference type="EMBL" id="NHOQ01000739">
    <property type="protein sequence ID" value="PWA28802.1"/>
    <property type="molecule type" value="Genomic_DNA"/>
</dbReference>
<organism evidence="1 2">
    <name type="scientific">Gambusia affinis</name>
    <name type="common">Western mosquitofish</name>
    <name type="synonym">Heterandria affinis</name>
    <dbReference type="NCBI Taxonomy" id="33528"/>
    <lineage>
        <taxon>Eukaryota</taxon>
        <taxon>Metazoa</taxon>
        <taxon>Chordata</taxon>
        <taxon>Craniata</taxon>
        <taxon>Vertebrata</taxon>
        <taxon>Euteleostomi</taxon>
        <taxon>Actinopterygii</taxon>
        <taxon>Neopterygii</taxon>
        <taxon>Teleostei</taxon>
        <taxon>Neoteleostei</taxon>
        <taxon>Acanthomorphata</taxon>
        <taxon>Ovalentaria</taxon>
        <taxon>Atherinomorphae</taxon>
        <taxon>Cyprinodontiformes</taxon>
        <taxon>Poeciliidae</taxon>
        <taxon>Poeciliinae</taxon>
        <taxon>Gambusia</taxon>
    </lineage>
</organism>
<sequence length="116" mass="13343">MLEVSEKTEGYEAPGPLLTSPLPLHCLVTTWMCHCFYHFLTFMPAEAQREHLCGAKPMKRYRIHFCPPAFPPAPPQLHSKQQDLLIPDGWRHFPQPGPRATWRPHLHGTDLKPLDV</sequence>